<dbReference type="Proteomes" id="UP000187209">
    <property type="component" value="Unassembled WGS sequence"/>
</dbReference>
<accession>A0A1R2BJX3</accession>
<comment type="caution">
    <text evidence="2">The sequence shown here is derived from an EMBL/GenBank/DDBJ whole genome shotgun (WGS) entry which is preliminary data.</text>
</comment>
<evidence type="ECO:0000313" key="3">
    <source>
        <dbReference type="Proteomes" id="UP000187209"/>
    </source>
</evidence>
<gene>
    <name evidence="2" type="ORF">SteCoe_23421</name>
</gene>
<keyword evidence="3" id="KW-1185">Reference proteome</keyword>
<name>A0A1R2BJX3_9CILI</name>
<protein>
    <submittedName>
        <fullName evidence="2">Uncharacterized protein</fullName>
    </submittedName>
</protein>
<feature type="compositionally biased region" description="Basic and acidic residues" evidence="1">
    <location>
        <begin position="41"/>
        <end position="53"/>
    </location>
</feature>
<feature type="compositionally biased region" description="Basic residues" evidence="1">
    <location>
        <begin position="54"/>
        <end position="63"/>
    </location>
</feature>
<sequence>MSKVFLLCMKCFKKDEEPEEIKSQKEEKNLCDIEIKPNNEELKQQKENQASKEFKRHKFHKNRSATSIKNQGNHIESAPVGLCTFRTDDIRTSISGSK</sequence>
<reference evidence="2 3" key="1">
    <citation type="submission" date="2016-11" db="EMBL/GenBank/DDBJ databases">
        <title>The macronuclear genome of Stentor coeruleus: a giant cell with tiny introns.</title>
        <authorList>
            <person name="Slabodnick M."/>
            <person name="Ruby J.G."/>
            <person name="Reiff S.B."/>
            <person name="Swart E.C."/>
            <person name="Gosai S."/>
            <person name="Prabakaran S."/>
            <person name="Witkowska E."/>
            <person name="Larue G.E."/>
            <person name="Fisher S."/>
            <person name="Freeman R.M."/>
            <person name="Gunawardena J."/>
            <person name="Chu W."/>
            <person name="Stover N.A."/>
            <person name="Gregory B.D."/>
            <person name="Nowacki M."/>
            <person name="Derisi J."/>
            <person name="Roy S.W."/>
            <person name="Marshall W.F."/>
            <person name="Sood P."/>
        </authorList>
    </citation>
    <scope>NUCLEOTIDE SEQUENCE [LARGE SCALE GENOMIC DNA]</scope>
    <source>
        <strain evidence="2">WM001</strain>
    </source>
</reference>
<proteinExistence type="predicted"/>
<feature type="compositionally biased region" description="Polar residues" evidence="1">
    <location>
        <begin position="64"/>
        <end position="73"/>
    </location>
</feature>
<dbReference type="AlphaFoldDB" id="A0A1R2BJX3"/>
<feature type="region of interest" description="Disordered" evidence="1">
    <location>
        <begin position="41"/>
        <end position="73"/>
    </location>
</feature>
<organism evidence="2 3">
    <name type="scientific">Stentor coeruleus</name>
    <dbReference type="NCBI Taxonomy" id="5963"/>
    <lineage>
        <taxon>Eukaryota</taxon>
        <taxon>Sar</taxon>
        <taxon>Alveolata</taxon>
        <taxon>Ciliophora</taxon>
        <taxon>Postciliodesmatophora</taxon>
        <taxon>Heterotrichea</taxon>
        <taxon>Heterotrichida</taxon>
        <taxon>Stentoridae</taxon>
        <taxon>Stentor</taxon>
    </lineage>
</organism>
<dbReference type="EMBL" id="MPUH01000595">
    <property type="protein sequence ID" value="OMJ77069.1"/>
    <property type="molecule type" value="Genomic_DNA"/>
</dbReference>
<evidence type="ECO:0000256" key="1">
    <source>
        <dbReference type="SAM" id="MobiDB-lite"/>
    </source>
</evidence>
<evidence type="ECO:0000313" key="2">
    <source>
        <dbReference type="EMBL" id="OMJ77069.1"/>
    </source>
</evidence>